<evidence type="ECO:0000313" key="2">
    <source>
        <dbReference type="Proteomes" id="UP001189624"/>
    </source>
</evidence>
<evidence type="ECO:0000313" key="1">
    <source>
        <dbReference type="EMBL" id="CAJ1941871.1"/>
    </source>
</evidence>
<dbReference type="Gramene" id="rna-AYBTSS11_LOCUS10522">
    <property type="protein sequence ID" value="CAJ1941871.1"/>
    <property type="gene ID" value="gene-AYBTSS11_LOCUS10522"/>
</dbReference>
<gene>
    <name evidence="1" type="ORF">AYBTSS11_LOCUS10522</name>
</gene>
<dbReference type="Proteomes" id="UP001189624">
    <property type="component" value="Chromosome 3"/>
</dbReference>
<accession>A0AA86VGG8</accession>
<protein>
    <submittedName>
        <fullName evidence="1">Uncharacterized protein</fullName>
    </submittedName>
</protein>
<proteinExistence type="predicted"/>
<organism evidence="1 2">
    <name type="scientific">Sphenostylis stenocarpa</name>
    <dbReference type="NCBI Taxonomy" id="92480"/>
    <lineage>
        <taxon>Eukaryota</taxon>
        <taxon>Viridiplantae</taxon>
        <taxon>Streptophyta</taxon>
        <taxon>Embryophyta</taxon>
        <taxon>Tracheophyta</taxon>
        <taxon>Spermatophyta</taxon>
        <taxon>Magnoliopsida</taxon>
        <taxon>eudicotyledons</taxon>
        <taxon>Gunneridae</taxon>
        <taxon>Pentapetalae</taxon>
        <taxon>rosids</taxon>
        <taxon>fabids</taxon>
        <taxon>Fabales</taxon>
        <taxon>Fabaceae</taxon>
        <taxon>Papilionoideae</taxon>
        <taxon>50 kb inversion clade</taxon>
        <taxon>NPAAA clade</taxon>
        <taxon>indigoferoid/millettioid clade</taxon>
        <taxon>Phaseoleae</taxon>
        <taxon>Sphenostylis</taxon>
    </lineage>
</organism>
<name>A0AA86VGG8_9FABA</name>
<sequence>MEFERGLLPKANFTSPTMPRLNLLYTRDPYLFFTSILTKRNVLMKMYDKDEKETTLDLLHDQGRSK</sequence>
<reference evidence="1" key="1">
    <citation type="submission" date="2023-10" db="EMBL/GenBank/DDBJ databases">
        <authorList>
            <person name="Domelevo Entfellner J.-B."/>
        </authorList>
    </citation>
    <scope>NUCLEOTIDE SEQUENCE</scope>
</reference>
<keyword evidence="2" id="KW-1185">Reference proteome</keyword>
<dbReference type="AlphaFoldDB" id="A0AA86VGG8"/>
<dbReference type="EMBL" id="OY731400">
    <property type="protein sequence ID" value="CAJ1941871.1"/>
    <property type="molecule type" value="Genomic_DNA"/>
</dbReference>